<feature type="compositionally biased region" description="Basic residues" evidence="1">
    <location>
        <begin position="33"/>
        <end position="51"/>
    </location>
</feature>
<evidence type="ECO:0000256" key="1">
    <source>
        <dbReference type="SAM" id="MobiDB-lite"/>
    </source>
</evidence>
<dbReference type="AlphaFoldDB" id="A0A6J4NWR2"/>
<proteinExistence type="predicted"/>
<reference evidence="2" key="1">
    <citation type="submission" date="2020-02" db="EMBL/GenBank/DDBJ databases">
        <authorList>
            <person name="Meier V. D."/>
        </authorList>
    </citation>
    <scope>NUCLEOTIDE SEQUENCE</scope>
    <source>
        <strain evidence="2">AVDCRST_MAG32</strain>
    </source>
</reference>
<organism evidence="2">
    <name type="scientific">uncultured Nocardioides sp</name>
    <dbReference type="NCBI Taxonomy" id="198441"/>
    <lineage>
        <taxon>Bacteria</taxon>
        <taxon>Bacillati</taxon>
        <taxon>Actinomycetota</taxon>
        <taxon>Actinomycetes</taxon>
        <taxon>Propionibacteriales</taxon>
        <taxon>Nocardioidaceae</taxon>
        <taxon>Nocardioides</taxon>
        <taxon>environmental samples</taxon>
    </lineage>
</organism>
<feature type="compositionally biased region" description="Low complexity" evidence="1">
    <location>
        <begin position="135"/>
        <end position="161"/>
    </location>
</feature>
<name>A0A6J4NWR2_9ACTN</name>
<gene>
    <name evidence="2" type="ORF">AVDCRST_MAG32-2825</name>
</gene>
<feature type="non-terminal residue" evidence="2">
    <location>
        <position position="176"/>
    </location>
</feature>
<feature type="compositionally biased region" description="Low complexity" evidence="1">
    <location>
        <begin position="53"/>
        <end position="67"/>
    </location>
</feature>
<accession>A0A6J4NWR2</accession>
<evidence type="ECO:0000313" key="2">
    <source>
        <dbReference type="EMBL" id="CAA9399108.1"/>
    </source>
</evidence>
<feature type="non-terminal residue" evidence="2">
    <location>
        <position position="1"/>
    </location>
</feature>
<protein>
    <submittedName>
        <fullName evidence="2">Uncharacterized protein</fullName>
    </submittedName>
</protein>
<feature type="region of interest" description="Disordered" evidence="1">
    <location>
        <begin position="1"/>
        <end position="176"/>
    </location>
</feature>
<sequence>DGDPLRRPVGAATRRGRGLRAPVAHLRPGVAPRGRRGRRGRPRPRRARPARRPAPGGRSGAGPLPGRRGFGGARRRGRQRLPRSRRVRRAPHAAAWRGPRATLRRAGVAGAGQPQPPLRPVDLLGRAPRPDGRPRQPGAAPRPRGPSPRLGPDAGAGAADGSVRHGIRQCASRLPV</sequence>
<feature type="compositionally biased region" description="Basic residues" evidence="1">
    <location>
        <begin position="73"/>
        <end position="91"/>
    </location>
</feature>
<dbReference type="EMBL" id="CADCUM010000111">
    <property type="protein sequence ID" value="CAA9399108.1"/>
    <property type="molecule type" value="Genomic_DNA"/>
</dbReference>